<dbReference type="Proteomes" id="UP000229847">
    <property type="component" value="Unassembled WGS sequence"/>
</dbReference>
<proteinExistence type="predicted"/>
<protein>
    <submittedName>
        <fullName evidence="2">Putative toxin-antitoxin system toxin component, PIN family</fullName>
    </submittedName>
</protein>
<name>A0A2H0BLB6_9BACT</name>
<dbReference type="InterPro" id="IPR002850">
    <property type="entry name" value="PIN_toxin-like"/>
</dbReference>
<evidence type="ECO:0000313" key="3">
    <source>
        <dbReference type="Proteomes" id="UP000229847"/>
    </source>
</evidence>
<evidence type="ECO:0000313" key="2">
    <source>
        <dbReference type="EMBL" id="PIP57798.1"/>
    </source>
</evidence>
<dbReference type="SUPFAM" id="SSF88723">
    <property type="entry name" value="PIN domain-like"/>
    <property type="match status" value="1"/>
</dbReference>
<evidence type="ECO:0000259" key="1">
    <source>
        <dbReference type="Pfam" id="PF13470"/>
    </source>
</evidence>
<organism evidence="2 3">
    <name type="scientific">Candidatus Woesebacteria bacterium CG22_combo_CG10-13_8_21_14_all_39_10</name>
    <dbReference type="NCBI Taxonomy" id="1975059"/>
    <lineage>
        <taxon>Bacteria</taxon>
        <taxon>Candidatus Woeseibacteriota</taxon>
    </lineage>
</organism>
<gene>
    <name evidence="2" type="ORF">COX03_01135</name>
</gene>
<dbReference type="Pfam" id="PF13470">
    <property type="entry name" value="PIN_3"/>
    <property type="match status" value="1"/>
</dbReference>
<dbReference type="Gene3D" id="3.40.50.1010">
    <property type="entry name" value="5'-nuclease"/>
    <property type="match status" value="1"/>
</dbReference>
<accession>A0A2H0BLB6</accession>
<comment type="caution">
    <text evidence="2">The sequence shown here is derived from an EMBL/GenBank/DDBJ whole genome shotgun (WGS) entry which is preliminary data.</text>
</comment>
<reference evidence="2 3" key="1">
    <citation type="submission" date="2017-09" db="EMBL/GenBank/DDBJ databases">
        <title>Depth-based differentiation of microbial function through sediment-hosted aquifers and enrichment of novel symbionts in the deep terrestrial subsurface.</title>
        <authorList>
            <person name="Probst A.J."/>
            <person name="Ladd B."/>
            <person name="Jarett J.K."/>
            <person name="Geller-Mcgrath D.E."/>
            <person name="Sieber C.M."/>
            <person name="Emerson J.B."/>
            <person name="Anantharaman K."/>
            <person name="Thomas B.C."/>
            <person name="Malmstrom R."/>
            <person name="Stieglmeier M."/>
            <person name="Klingl A."/>
            <person name="Woyke T."/>
            <person name="Ryan C.M."/>
            <person name="Banfield J.F."/>
        </authorList>
    </citation>
    <scope>NUCLEOTIDE SEQUENCE [LARGE SCALE GENOMIC DNA]</scope>
    <source>
        <strain evidence="2">CG22_combo_CG10-13_8_21_14_all_39_10</strain>
    </source>
</reference>
<dbReference type="NCBIfam" id="TIGR00305">
    <property type="entry name" value="putative toxin-antitoxin system toxin component, PIN family"/>
    <property type="match status" value="1"/>
</dbReference>
<feature type="domain" description="PIN" evidence="1">
    <location>
        <begin position="16"/>
        <end position="123"/>
    </location>
</feature>
<sequence>MTAEIVKKMPTSPPSVFIDTNVWFSAFYGSPNSERIIKAHIEGKMKAVVSRQVLRELVSNINKKMPKAMALLKKLMEFAPPMVVDNANSVSPLVAKYVHKKDQTIFQSAINSKSKIFVTGNIKHFNIKHISGIRIVTPKEAVGLI</sequence>
<dbReference type="AlphaFoldDB" id="A0A2H0BLB6"/>
<dbReference type="InterPro" id="IPR002716">
    <property type="entry name" value="PIN_dom"/>
</dbReference>
<dbReference type="EMBL" id="PCSW01000035">
    <property type="protein sequence ID" value="PIP57798.1"/>
    <property type="molecule type" value="Genomic_DNA"/>
</dbReference>
<dbReference type="InterPro" id="IPR029060">
    <property type="entry name" value="PIN-like_dom_sf"/>
</dbReference>